<dbReference type="AlphaFoldDB" id="A0A7E4VL46"/>
<sequence>MARGCDRLTQGLISARVIGRIDKGVLHLSRFCSGASFAIMIAKWEKPGPAGCTLATAACENPLIMASNVLWRLSLLCQSCLSQGLLT</sequence>
<reference evidence="2" key="2">
    <citation type="submission" date="2020-10" db="UniProtKB">
        <authorList>
            <consortium name="WormBaseParasite"/>
        </authorList>
    </citation>
    <scope>IDENTIFICATION</scope>
</reference>
<proteinExistence type="predicted"/>
<protein>
    <submittedName>
        <fullName evidence="2">Uncharacterized protein</fullName>
    </submittedName>
</protein>
<dbReference type="WBParaSite" id="Pan_g22537.t1">
    <property type="protein sequence ID" value="Pan_g22537.t1"/>
    <property type="gene ID" value="Pan_g22537"/>
</dbReference>
<evidence type="ECO:0000313" key="1">
    <source>
        <dbReference type="Proteomes" id="UP000492821"/>
    </source>
</evidence>
<accession>A0A7E4VL46</accession>
<reference evidence="1" key="1">
    <citation type="journal article" date="2013" name="Genetics">
        <title>The draft genome and transcriptome of Panagrellus redivivus are shaped by the harsh demands of a free-living lifestyle.</title>
        <authorList>
            <person name="Srinivasan J."/>
            <person name="Dillman A.R."/>
            <person name="Macchietto M.G."/>
            <person name="Heikkinen L."/>
            <person name="Lakso M."/>
            <person name="Fracchia K.M."/>
            <person name="Antoshechkin I."/>
            <person name="Mortazavi A."/>
            <person name="Wong G."/>
            <person name="Sternberg P.W."/>
        </authorList>
    </citation>
    <scope>NUCLEOTIDE SEQUENCE [LARGE SCALE GENOMIC DNA]</scope>
    <source>
        <strain evidence="1">MT8872</strain>
    </source>
</reference>
<evidence type="ECO:0000313" key="2">
    <source>
        <dbReference type="WBParaSite" id="Pan_g22537.t1"/>
    </source>
</evidence>
<dbReference type="Proteomes" id="UP000492821">
    <property type="component" value="Unassembled WGS sequence"/>
</dbReference>
<organism evidence="1 2">
    <name type="scientific">Panagrellus redivivus</name>
    <name type="common">Microworm</name>
    <dbReference type="NCBI Taxonomy" id="6233"/>
    <lineage>
        <taxon>Eukaryota</taxon>
        <taxon>Metazoa</taxon>
        <taxon>Ecdysozoa</taxon>
        <taxon>Nematoda</taxon>
        <taxon>Chromadorea</taxon>
        <taxon>Rhabditida</taxon>
        <taxon>Tylenchina</taxon>
        <taxon>Panagrolaimomorpha</taxon>
        <taxon>Panagrolaimoidea</taxon>
        <taxon>Panagrolaimidae</taxon>
        <taxon>Panagrellus</taxon>
    </lineage>
</organism>
<keyword evidence="1" id="KW-1185">Reference proteome</keyword>
<name>A0A7E4VL46_PANRE</name>